<evidence type="ECO:0000256" key="5">
    <source>
        <dbReference type="SAM" id="MobiDB-lite"/>
    </source>
</evidence>
<evidence type="ECO:0000256" key="6">
    <source>
        <dbReference type="SAM" id="Phobius"/>
    </source>
</evidence>
<feature type="transmembrane region" description="Helical" evidence="6">
    <location>
        <begin position="12"/>
        <end position="35"/>
    </location>
</feature>
<organism evidence="8 9">
    <name type="scientific">Clohesyomyces aquaticus</name>
    <dbReference type="NCBI Taxonomy" id="1231657"/>
    <lineage>
        <taxon>Eukaryota</taxon>
        <taxon>Fungi</taxon>
        <taxon>Dikarya</taxon>
        <taxon>Ascomycota</taxon>
        <taxon>Pezizomycotina</taxon>
        <taxon>Dothideomycetes</taxon>
        <taxon>Pleosporomycetidae</taxon>
        <taxon>Pleosporales</taxon>
        <taxon>Lindgomycetaceae</taxon>
        <taxon>Clohesyomyces</taxon>
    </lineage>
</organism>
<dbReference type="InterPro" id="IPR011701">
    <property type="entry name" value="MFS"/>
</dbReference>
<name>A0A1Y1Y8L0_9PLEO</name>
<keyword evidence="9" id="KW-1185">Reference proteome</keyword>
<feature type="transmembrane region" description="Helical" evidence="6">
    <location>
        <begin position="475"/>
        <end position="494"/>
    </location>
</feature>
<protein>
    <submittedName>
        <fullName evidence="8">Major facilitator superfamily domain-containing protein</fullName>
    </submittedName>
</protein>
<dbReference type="PRINTS" id="PR01036">
    <property type="entry name" value="TCRTETB"/>
</dbReference>
<reference evidence="8 9" key="1">
    <citation type="submission" date="2016-07" db="EMBL/GenBank/DDBJ databases">
        <title>Pervasive Adenine N6-methylation of Active Genes in Fungi.</title>
        <authorList>
            <consortium name="DOE Joint Genome Institute"/>
            <person name="Mondo S.J."/>
            <person name="Dannebaum R.O."/>
            <person name="Kuo R.C."/>
            <person name="Labutti K."/>
            <person name="Haridas S."/>
            <person name="Kuo A."/>
            <person name="Salamov A."/>
            <person name="Ahrendt S.R."/>
            <person name="Lipzen A."/>
            <person name="Sullivan W."/>
            <person name="Andreopoulos W.B."/>
            <person name="Clum A."/>
            <person name="Lindquist E."/>
            <person name="Daum C."/>
            <person name="Ramamoorthy G.K."/>
            <person name="Gryganskyi A."/>
            <person name="Culley D."/>
            <person name="Magnuson J.K."/>
            <person name="James T.Y."/>
            <person name="O'Malley M.A."/>
            <person name="Stajich J.E."/>
            <person name="Spatafora J.W."/>
            <person name="Visel A."/>
            <person name="Grigoriev I.V."/>
        </authorList>
    </citation>
    <scope>NUCLEOTIDE SEQUENCE [LARGE SCALE GENOMIC DNA]</scope>
    <source>
        <strain evidence="8 9">CBS 115471</strain>
    </source>
</reference>
<dbReference type="InterPro" id="IPR036259">
    <property type="entry name" value="MFS_trans_sf"/>
</dbReference>
<feature type="transmembrane region" description="Helical" evidence="6">
    <location>
        <begin position="159"/>
        <end position="179"/>
    </location>
</feature>
<feature type="transmembrane region" description="Helical" evidence="6">
    <location>
        <begin position="200"/>
        <end position="217"/>
    </location>
</feature>
<dbReference type="SUPFAM" id="SSF103473">
    <property type="entry name" value="MFS general substrate transporter"/>
    <property type="match status" value="1"/>
</dbReference>
<gene>
    <name evidence="8" type="ORF">BCR34DRAFT_225748</name>
</gene>
<dbReference type="AlphaFoldDB" id="A0A1Y1Y8L0"/>
<keyword evidence="2 6" id="KW-0812">Transmembrane</keyword>
<feature type="transmembrane region" description="Helical" evidence="6">
    <location>
        <begin position="41"/>
        <end position="59"/>
    </location>
</feature>
<feature type="region of interest" description="Disordered" evidence="5">
    <location>
        <begin position="498"/>
        <end position="550"/>
    </location>
</feature>
<sequence>MTASTNSNRLCIGLFLSALETTIVATALLSIGNSLGDYQKSGWIVTSYLLTYTSFLTIFARCSDVFGRKPVLLIGLVTFTAASCACGASTSMIQLIVFRAFQGLGGAGIYSLAMRVLTEIPDQKTMGPVAGLIGVVFACSSIAGPLLGGAIVSSASWKWVFYLNVPAGGILIMCTIFIFPKNEKPLHNGFQDLNRVDWTGCLLSLAAILLLIFALESGGSEFYWNSTPVVSSLVGASACLLLFILWEAFLARGLKDSPTLALYPFRLFQNWKLNAALITSLIIGFPFMVTIIYLPQSLQIVASRSAVRAGIDMIPLLIFSALGSGLGGALCVRKPIEREILAVSFALQLLGLGLLFSVGLNGSITAGRYAYECIAGLGFGLSLSSITIVARRSVDEADLSVAMGLTTQIRVLGGLVGIGACQSLLTRLTGVDLDRLLSAEVRKLLRSSIQNINSLPTEQKDAVRKIYARGYRAQIIVSLGTAAAGLLIASFMVVTSRRTSGKETQNEDGELQRVPTLDSHQIRRGGQISDSSNEVPVLPQPPKSASDHIH</sequence>
<dbReference type="OrthoDB" id="440553at2759"/>
<evidence type="ECO:0000313" key="9">
    <source>
        <dbReference type="Proteomes" id="UP000193144"/>
    </source>
</evidence>
<feature type="transmembrane region" description="Helical" evidence="6">
    <location>
        <begin position="71"/>
        <end position="90"/>
    </location>
</feature>
<dbReference type="EMBL" id="MCFA01000312">
    <property type="protein sequence ID" value="ORX94329.1"/>
    <property type="molecule type" value="Genomic_DNA"/>
</dbReference>
<feature type="transmembrane region" description="Helical" evidence="6">
    <location>
        <begin position="369"/>
        <end position="390"/>
    </location>
</feature>
<dbReference type="Gene3D" id="1.20.1720.10">
    <property type="entry name" value="Multidrug resistance protein D"/>
    <property type="match status" value="1"/>
</dbReference>
<feature type="transmembrane region" description="Helical" evidence="6">
    <location>
        <begin position="271"/>
        <end position="294"/>
    </location>
</feature>
<evidence type="ECO:0000313" key="8">
    <source>
        <dbReference type="EMBL" id="ORX94329.1"/>
    </source>
</evidence>
<evidence type="ECO:0000256" key="2">
    <source>
        <dbReference type="ARBA" id="ARBA00022692"/>
    </source>
</evidence>
<dbReference type="PANTHER" id="PTHR23501">
    <property type="entry name" value="MAJOR FACILITATOR SUPERFAMILY"/>
    <property type="match status" value="1"/>
</dbReference>
<evidence type="ECO:0000256" key="1">
    <source>
        <dbReference type="ARBA" id="ARBA00004141"/>
    </source>
</evidence>
<dbReference type="InterPro" id="IPR020846">
    <property type="entry name" value="MFS_dom"/>
</dbReference>
<feature type="transmembrane region" description="Helical" evidence="6">
    <location>
        <begin position="129"/>
        <end position="153"/>
    </location>
</feature>
<dbReference type="Proteomes" id="UP000193144">
    <property type="component" value="Unassembled WGS sequence"/>
</dbReference>
<comment type="subcellular location">
    <subcellularLocation>
        <location evidence="1">Membrane</location>
        <topology evidence="1">Multi-pass membrane protein</topology>
    </subcellularLocation>
</comment>
<feature type="transmembrane region" description="Helical" evidence="6">
    <location>
        <begin position="314"/>
        <end position="332"/>
    </location>
</feature>
<proteinExistence type="predicted"/>
<evidence type="ECO:0000256" key="4">
    <source>
        <dbReference type="ARBA" id="ARBA00023136"/>
    </source>
</evidence>
<dbReference type="GO" id="GO:0022857">
    <property type="term" value="F:transmembrane transporter activity"/>
    <property type="evidence" value="ECO:0007669"/>
    <property type="project" value="InterPro"/>
</dbReference>
<feature type="transmembrane region" description="Helical" evidence="6">
    <location>
        <begin position="229"/>
        <end position="250"/>
    </location>
</feature>
<dbReference type="PROSITE" id="PS50850">
    <property type="entry name" value="MFS"/>
    <property type="match status" value="1"/>
</dbReference>
<dbReference type="GO" id="GO:0005886">
    <property type="term" value="C:plasma membrane"/>
    <property type="evidence" value="ECO:0007669"/>
    <property type="project" value="TreeGrafter"/>
</dbReference>
<comment type="caution">
    <text evidence="8">The sequence shown here is derived from an EMBL/GenBank/DDBJ whole genome shotgun (WGS) entry which is preliminary data.</text>
</comment>
<accession>A0A1Y1Y8L0</accession>
<dbReference type="PANTHER" id="PTHR23501:SF43">
    <property type="entry name" value="MULTIDRUG TRANSPORTER, PUTATIVE (AFU_ORTHOLOGUE AFUA_6G03040)-RELATED"/>
    <property type="match status" value="1"/>
</dbReference>
<dbReference type="Pfam" id="PF07690">
    <property type="entry name" value="MFS_1"/>
    <property type="match status" value="1"/>
</dbReference>
<feature type="domain" description="Major facilitator superfamily (MFS) profile" evidence="7">
    <location>
        <begin position="6"/>
        <end position="497"/>
    </location>
</feature>
<keyword evidence="3 6" id="KW-1133">Transmembrane helix</keyword>
<keyword evidence="4 6" id="KW-0472">Membrane</keyword>
<feature type="transmembrane region" description="Helical" evidence="6">
    <location>
        <begin position="339"/>
        <end position="357"/>
    </location>
</feature>
<evidence type="ECO:0000256" key="3">
    <source>
        <dbReference type="ARBA" id="ARBA00022989"/>
    </source>
</evidence>
<evidence type="ECO:0000259" key="7">
    <source>
        <dbReference type="PROSITE" id="PS50850"/>
    </source>
</evidence>